<feature type="region of interest" description="Disordered" evidence="1">
    <location>
        <begin position="74"/>
        <end position="100"/>
    </location>
</feature>
<evidence type="ECO:0000313" key="2">
    <source>
        <dbReference type="EMBL" id="AJF08294.1"/>
    </source>
</evidence>
<protein>
    <submittedName>
        <fullName evidence="2">Uncharacterized protein</fullName>
    </submittedName>
</protein>
<dbReference type="Proteomes" id="UP000035036">
    <property type="component" value="Plasmid pGSUB1"/>
</dbReference>
<geneLocation type="plasmid" evidence="2 3">
    <name>pGSUB1</name>
</geneLocation>
<proteinExistence type="predicted"/>
<dbReference type="KEGG" id="gsb:GSUB_17615"/>
<accession>A0A0B5FUH2</accession>
<dbReference type="EMBL" id="CP010312">
    <property type="protein sequence ID" value="AJF08294.1"/>
    <property type="molecule type" value="Genomic_DNA"/>
</dbReference>
<gene>
    <name evidence="2" type="ORF">GSUB_17615</name>
</gene>
<name>A0A0B5FUH2_9BACT</name>
<dbReference type="RefSeq" id="WP_040202962.1">
    <property type="nucleotide sequence ID" value="NZ_CP010312.1"/>
</dbReference>
<reference evidence="2 3" key="1">
    <citation type="journal article" date="2015" name="Genome Announc.">
        <title>Genomes of Geoalkalibacter ferrihydriticus Z-0531T and Geoalkalibacter subterraneus Red1T, Two Haloalkaliphilic Metal-Reducing Deltaproteobacteria.</title>
        <authorList>
            <person name="Badalamenti J.P."/>
            <person name="Krajmalnik-Brown R."/>
            <person name="Torres C.I."/>
            <person name="Bond D.R."/>
        </authorList>
    </citation>
    <scope>NUCLEOTIDE SEQUENCE [LARGE SCALE GENOMIC DNA]</scope>
    <source>
        <strain evidence="2 3">Red1</strain>
        <plasmid evidence="3">Plasmid pGSUB1</plasmid>
    </source>
</reference>
<evidence type="ECO:0000313" key="3">
    <source>
        <dbReference type="Proteomes" id="UP000035036"/>
    </source>
</evidence>
<organism evidence="2 3">
    <name type="scientific">Geoalkalibacter subterraneus</name>
    <dbReference type="NCBI Taxonomy" id="483547"/>
    <lineage>
        <taxon>Bacteria</taxon>
        <taxon>Pseudomonadati</taxon>
        <taxon>Thermodesulfobacteriota</taxon>
        <taxon>Desulfuromonadia</taxon>
        <taxon>Desulfuromonadales</taxon>
        <taxon>Geoalkalibacteraceae</taxon>
        <taxon>Geoalkalibacter</taxon>
    </lineage>
</organism>
<dbReference type="HOGENOM" id="CLU_2301819_0_0_7"/>
<dbReference type="AlphaFoldDB" id="A0A0B5FUH2"/>
<sequence length="100" mass="11328">MMTLKEINGWLKRLEVGEKSSCCGIFVWRTSKQRWAVGSISSEMNESDAACAISNRISDKLILAQKSKKPAKVCMVASDQRHGRRVERKNTSERERLATN</sequence>
<feature type="compositionally biased region" description="Basic and acidic residues" evidence="1">
    <location>
        <begin position="88"/>
        <end position="100"/>
    </location>
</feature>
<keyword evidence="2" id="KW-0614">Plasmid</keyword>
<keyword evidence="3" id="KW-1185">Reference proteome</keyword>
<evidence type="ECO:0000256" key="1">
    <source>
        <dbReference type="SAM" id="MobiDB-lite"/>
    </source>
</evidence>